<gene>
    <name evidence="4" type="ORF">CLV40_108250</name>
</gene>
<sequence>MTGSGRVCEVMTGQVVGITPDAPVNVALRLMARSAVRHLPVITGERCVGVLHESDLLWHVWASGNDTTPVTQLMRPATPVVGPPTDVRAAAATMAAAVTDVLLVVDEGRLEGILTATDLVRALAG</sequence>
<evidence type="ECO:0000313" key="4">
    <source>
        <dbReference type="EMBL" id="PPK67251.1"/>
    </source>
</evidence>
<dbReference type="Proteomes" id="UP000239203">
    <property type="component" value="Unassembled WGS sequence"/>
</dbReference>
<evidence type="ECO:0000256" key="2">
    <source>
        <dbReference type="PROSITE-ProRule" id="PRU00703"/>
    </source>
</evidence>
<dbReference type="RefSeq" id="WP_104479989.1">
    <property type="nucleotide sequence ID" value="NZ_CP154825.1"/>
</dbReference>
<dbReference type="EMBL" id="PTIX01000008">
    <property type="protein sequence ID" value="PPK67251.1"/>
    <property type="molecule type" value="Genomic_DNA"/>
</dbReference>
<dbReference type="OrthoDB" id="3577946at2"/>
<name>A0A2S6GQ58_9PSEU</name>
<accession>A0A2S6GQ58</accession>
<dbReference type="PROSITE" id="PS51371">
    <property type="entry name" value="CBS"/>
    <property type="match status" value="2"/>
</dbReference>
<reference evidence="4 5" key="1">
    <citation type="submission" date="2018-02" db="EMBL/GenBank/DDBJ databases">
        <title>Genomic Encyclopedia of Archaeal and Bacterial Type Strains, Phase II (KMG-II): from individual species to whole genera.</title>
        <authorList>
            <person name="Goeker M."/>
        </authorList>
    </citation>
    <scope>NUCLEOTIDE SEQUENCE [LARGE SCALE GENOMIC DNA]</scope>
    <source>
        <strain evidence="4 5">YU 961-1</strain>
    </source>
</reference>
<dbReference type="AlphaFoldDB" id="A0A2S6GQ58"/>
<feature type="domain" description="CBS" evidence="3">
    <location>
        <begin position="11"/>
        <end position="67"/>
    </location>
</feature>
<dbReference type="InterPro" id="IPR000644">
    <property type="entry name" value="CBS_dom"/>
</dbReference>
<dbReference type="Pfam" id="PF00571">
    <property type="entry name" value="CBS"/>
    <property type="match status" value="2"/>
</dbReference>
<dbReference type="Gene3D" id="3.10.580.10">
    <property type="entry name" value="CBS-domain"/>
    <property type="match status" value="1"/>
</dbReference>
<proteinExistence type="predicted"/>
<dbReference type="SUPFAM" id="SSF54631">
    <property type="entry name" value="CBS-domain pair"/>
    <property type="match status" value="1"/>
</dbReference>
<evidence type="ECO:0000259" key="3">
    <source>
        <dbReference type="PROSITE" id="PS51371"/>
    </source>
</evidence>
<dbReference type="PANTHER" id="PTHR43080:SF29">
    <property type="entry name" value="OS02G0818000 PROTEIN"/>
    <property type="match status" value="1"/>
</dbReference>
<evidence type="ECO:0000256" key="1">
    <source>
        <dbReference type="ARBA" id="ARBA00023122"/>
    </source>
</evidence>
<feature type="domain" description="CBS" evidence="3">
    <location>
        <begin position="74"/>
        <end position="125"/>
    </location>
</feature>
<dbReference type="InterPro" id="IPR046342">
    <property type="entry name" value="CBS_dom_sf"/>
</dbReference>
<comment type="caution">
    <text evidence="4">The sequence shown here is derived from an EMBL/GenBank/DDBJ whole genome shotgun (WGS) entry which is preliminary data.</text>
</comment>
<protein>
    <submittedName>
        <fullName evidence="4">CBS domain-containing protein</fullName>
    </submittedName>
</protein>
<keyword evidence="5" id="KW-1185">Reference proteome</keyword>
<dbReference type="PANTHER" id="PTHR43080">
    <property type="entry name" value="CBS DOMAIN-CONTAINING PROTEIN CBSX3, MITOCHONDRIAL"/>
    <property type="match status" value="1"/>
</dbReference>
<dbReference type="InterPro" id="IPR051257">
    <property type="entry name" value="Diverse_CBS-Domain"/>
</dbReference>
<organism evidence="4 5">
    <name type="scientific">Actinokineospora auranticolor</name>
    <dbReference type="NCBI Taxonomy" id="155976"/>
    <lineage>
        <taxon>Bacteria</taxon>
        <taxon>Bacillati</taxon>
        <taxon>Actinomycetota</taxon>
        <taxon>Actinomycetes</taxon>
        <taxon>Pseudonocardiales</taxon>
        <taxon>Pseudonocardiaceae</taxon>
        <taxon>Actinokineospora</taxon>
    </lineage>
</organism>
<keyword evidence="1 2" id="KW-0129">CBS domain</keyword>
<dbReference type="SMART" id="SM00116">
    <property type="entry name" value="CBS"/>
    <property type="match status" value="2"/>
</dbReference>
<evidence type="ECO:0000313" key="5">
    <source>
        <dbReference type="Proteomes" id="UP000239203"/>
    </source>
</evidence>